<gene>
    <name evidence="2" type="ORF">IT775_13575</name>
</gene>
<organism evidence="2 3">
    <name type="scientific">Thalassovita aquimarina</name>
    <dbReference type="NCBI Taxonomy" id="2785917"/>
    <lineage>
        <taxon>Bacteria</taxon>
        <taxon>Pseudomonadati</taxon>
        <taxon>Pseudomonadota</taxon>
        <taxon>Alphaproteobacteria</taxon>
        <taxon>Rhodobacterales</taxon>
        <taxon>Roseobacteraceae</taxon>
        <taxon>Thalassovita</taxon>
    </lineage>
</organism>
<keyword evidence="1" id="KW-1133">Transmembrane helix</keyword>
<reference evidence="2 3" key="1">
    <citation type="journal article" date="2021" name="Arch. Microbiol.">
        <title>Thalassobius aquimarinus sp. nov., isolated from the Sea of Japan seashore.</title>
        <authorList>
            <person name="Kurilenko V.V."/>
            <person name="Romanenko L.A."/>
            <person name="Chernysheva N.Y."/>
            <person name="Velansky P.V."/>
            <person name="Tekutyeva L.A."/>
            <person name="Isaeva M.P."/>
            <person name="Mikhailov V.V."/>
        </authorList>
    </citation>
    <scope>NUCLEOTIDE SEQUENCE [LARGE SCALE GENOMIC DNA]</scope>
    <source>
        <strain evidence="2 3">KMM 8518</strain>
    </source>
</reference>
<evidence type="ECO:0000313" key="2">
    <source>
        <dbReference type="EMBL" id="MBR9652149.1"/>
    </source>
</evidence>
<sequence>MSAPVCTSKWQCTLNGLSGTAVAVSVIMLGWIAFGLLAADLSASSFGKLLWVWAVPFGPVALSVLYAVLMRWQARPLGWFGIFFTIGGAIWGVIMLNAMRSL</sequence>
<proteinExistence type="predicted"/>
<dbReference type="EMBL" id="JADMKU010000012">
    <property type="protein sequence ID" value="MBR9652149.1"/>
    <property type="molecule type" value="Genomic_DNA"/>
</dbReference>
<dbReference type="RefSeq" id="WP_212701667.1">
    <property type="nucleotide sequence ID" value="NZ_JADMKU010000012.1"/>
</dbReference>
<feature type="transmembrane region" description="Helical" evidence="1">
    <location>
        <begin position="78"/>
        <end position="99"/>
    </location>
</feature>
<keyword evidence="1" id="KW-0812">Transmembrane</keyword>
<keyword evidence="1" id="KW-0472">Membrane</keyword>
<dbReference type="Proteomes" id="UP001195941">
    <property type="component" value="Unassembled WGS sequence"/>
</dbReference>
<comment type="caution">
    <text evidence="2">The sequence shown here is derived from an EMBL/GenBank/DDBJ whole genome shotgun (WGS) entry which is preliminary data.</text>
</comment>
<feature type="transmembrane region" description="Helical" evidence="1">
    <location>
        <begin position="50"/>
        <end position="72"/>
    </location>
</feature>
<evidence type="ECO:0000256" key="1">
    <source>
        <dbReference type="SAM" id="Phobius"/>
    </source>
</evidence>
<name>A0ABS5HT34_9RHOB</name>
<feature type="transmembrane region" description="Helical" evidence="1">
    <location>
        <begin position="20"/>
        <end position="38"/>
    </location>
</feature>
<keyword evidence="3" id="KW-1185">Reference proteome</keyword>
<protein>
    <submittedName>
        <fullName evidence="2">Uncharacterized protein</fullName>
    </submittedName>
</protein>
<evidence type="ECO:0000313" key="3">
    <source>
        <dbReference type="Proteomes" id="UP001195941"/>
    </source>
</evidence>
<accession>A0ABS5HT34</accession>